<evidence type="ECO:0000256" key="1">
    <source>
        <dbReference type="ARBA" id="ARBA00004163"/>
    </source>
</evidence>
<feature type="region of interest" description="Disordered" evidence="14">
    <location>
        <begin position="111"/>
        <end position="134"/>
    </location>
</feature>
<dbReference type="SUPFAM" id="SSF58038">
    <property type="entry name" value="SNARE fusion complex"/>
    <property type="match status" value="1"/>
</dbReference>
<dbReference type="OrthoDB" id="158360at2759"/>
<dbReference type="GO" id="GO:0006888">
    <property type="term" value="P:endoplasmic reticulum to Golgi vesicle-mediated transport"/>
    <property type="evidence" value="ECO:0007669"/>
    <property type="project" value="TreeGrafter"/>
</dbReference>
<feature type="coiled-coil region" evidence="13">
    <location>
        <begin position="70"/>
        <end position="97"/>
    </location>
</feature>
<evidence type="ECO:0000256" key="3">
    <source>
        <dbReference type="ARBA" id="ARBA00022448"/>
    </source>
</evidence>
<organism evidence="16 17">
    <name type="scientific">Microthyrium microscopicum</name>
    <dbReference type="NCBI Taxonomy" id="703497"/>
    <lineage>
        <taxon>Eukaryota</taxon>
        <taxon>Fungi</taxon>
        <taxon>Dikarya</taxon>
        <taxon>Ascomycota</taxon>
        <taxon>Pezizomycotina</taxon>
        <taxon>Dothideomycetes</taxon>
        <taxon>Dothideomycetes incertae sedis</taxon>
        <taxon>Microthyriales</taxon>
        <taxon>Microthyriaceae</taxon>
        <taxon>Microthyrium</taxon>
    </lineage>
</organism>
<dbReference type="Gene3D" id="1.20.5.110">
    <property type="match status" value="1"/>
</dbReference>
<evidence type="ECO:0000256" key="6">
    <source>
        <dbReference type="ARBA" id="ARBA00022927"/>
    </source>
</evidence>
<keyword evidence="8" id="KW-0333">Golgi apparatus</keyword>
<dbReference type="GO" id="GO:0000149">
    <property type="term" value="F:SNARE binding"/>
    <property type="evidence" value="ECO:0007669"/>
    <property type="project" value="TreeGrafter"/>
</dbReference>
<evidence type="ECO:0000313" key="17">
    <source>
        <dbReference type="Proteomes" id="UP000799302"/>
    </source>
</evidence>
<keyword evidence="17" id="KW-1185">Reference proteome</keyword>
<keyword evidence="4 15" id="KW-0812">Transmembrane</keyword>
<comment type="subcellular location">
    <subcellularLocation>
        <location evidence="1">Endoplasmic reticulum membrane</location>
        <topology evidence="1">Single-pass type IV membrane protein</topology>
    </subcellularLocation>
    <subcellularLocation>
        <location evidence="2">Golgi apparatus membrane</location>
        <topology evidence="2">Single-pass type IV membrane protein</topology>
    </subcellularLocation>
</comment>
<dbReference type="GO" id="GO:0006906">
    <property type="term" value="P:vesicle fusion"/>
    <property type="evidence" value="ECO:0007669"/>
    <property type="project" value="TreeGrafter"/>
</dbReference>
<dbReference type="GO" id="GO:0000139">
    <property type="term" value="C:Golgi membrane"/>
    <property type="evidence" value="ECO:0007669"/>
    <property type="project" value="UniProtKB-SubCell"/>
</dbReference>
<evidence type="ECO:0000256" key="10">
    <source>
        <dbReference type="ARBA" id="ARBA00037983"/>
    </source>
</evidence>
<keyword evidence="13" id="KW-0175">Coiled coil</keyword>
<keyword evidence="9 12" id="KW-0472">Membrane</keyword>
<evidence type="ECO:0000256" key="15">
    <source>
        <dbReference type="SAM" id="Phobius"/>
    </source>
</evidence>
<dbReference type="Pfam" id="PF12352">
    <property type="entry name" value="V-SNARE_C"/>
    <property type="match status" value="1"/>
</dbReference>
<name>A0A6A6U8S9_9PEZI</name>
<dbReference type="GO" id="GO:0005484">
    <property type="term" value="F:SNAP receptor activity"/>
    <property type="evidence" value="ECO:0007669"/>
    <property type="project" value="InterPro"/>
</dbReference>
<accession>A0A6A6U8S9</accession>
<dbReference type="PANTHER" id="PTHR21230:SF1">
    <property type="entry name" value="GOLGI SNAP RECEPTOR COMPLEX MEMBER 2"/>
    <property type="match status" value="1"/>
</dbReference>
<evidence type="ECO:0000256" key="11">
    <source>
        <dbReference type="ARBA" id="ARBA00040957"/>
    </source>
</evidence>
<feature type="transmembrane region" description="Helical" evidence="15">
    <location>
        <begin position="215"/>
        <end position="235"/>
    </location>
</feature>
<dbReference type="AlphaFoldDB" id="A0A6A6U8S9"/>
<evidence type="ECO:0000256" key="8">
    <source>
        <dbReference type="ARBA" id="ARBA00023034"/>
    </source>
</evidence>
<keyword evidence="5" id="KW-0931">ER-Golgi transport</keyword>
<dbReference type="GO" id="GO:0005789">
    <property type="term" value="C:endoplasmic reticulum membrane"/>
    <property type="evidence" value="ECO:0007669"/>
    <property type="project" value="UniProtKB-SubCell"/>
</dbReference>
<dbReference type="InterPro" id="IPR027027">
    <property type="entry name" value="GOSR2/Membrin/Bos1"/>
</dbReference>
<evidence type="ECO:0000256" key="2">
    <source>
        <dbReference type="ARBA" id="ARBA00004409"/>
    </source>
</evidence>
<keyword evidence="7 15" id="KW-1133">Transmembrane helix</keyword>
<dbReference type="GO" id="GO:0012507">
    <property type="term" value="C:ER to Golgi transport vesicle membrane"/>
    <property type="evidence" value="ECO:0007669"/>
    <property type="project" value="TreeGrafter"/>
</dbReference>
<evidence type="ECO:0000313" key="16">
    <source>
        <dbReference type="EMBL" id="KAF2668675.1"/>
    </source>
</evidence>
<dbReference type="GO" id="GO:0031902">
    <property type="term" value="C:late endosome membrane"/>
    <property type="evidence" value="ECO:0007669"/>
    <property type="project" value="TreeGrafter"/>
</dbReference>
<reference evidence="16" key="1">
    <citation type="journal article" date="2020" name="Stud. Mycol.">
        <title>101 Dothideomycetes genomes: a test case for predicting lifestyles and emergence of pathogens.</title>
        <authorList>
            <person name="Haridas S."/>
            <person name="Albert R."/>
            <person name="Binder M."/>
            <person name="Bloem J."/>
            <person name="Labutti K."/>
            <person name="Salamov A."/>
            <person name="Andreopoulos B."/>
            <person name="Baker S."/>
            <person name="Barry K."/>
            <person name="Bills G."/>
            <person name="Bluhm B."/>
            <person name="Cannon C."/>
            <person name="Castanera R."/>
            <person name="Culley D."/>
            <person name="Daum C."/>
            <person name="Ezra D."/>
            <person name="Gonzalez J."/>
            <person name="Henrissat B."/>
            <person name="Kuo A."/>
            <person name="Liang C."/>
            <person name="Lipzen A."/>
            <person name="Lutzoni F."/>
            <person name="Magnuson J."/>
            <person name="Mondo S."/>
            <person name="Nolan M."/>
            <person name="Ohm R."/>
            <person name="Pangilinan J."/>
            <person name="Park H.-J."/>
            <person name="Ramirez L."/>
            <person name="Alfaro M."/>
            <person name="Sun H."/>
            <person name="Tritt A."/>
            <person name="Yoshinaga Y."/>
            <person name="Zwiers L.-H."/>
            <person name="Turgeon B."/>
            <person name="Goodwin S."/>
            <person name="Spatafora J."/>
            <person name="Crous P."/>
            <person name="Grigoriev I."/>
        </authorList>
    </citation>
    <scope>NUCLEOTIDE SEQUENCE</scope>
    <source>
        <strain evidence="16">CBS 115976</strain>
    </source>
</reference>
<keyword evidence="3 12" id="KW-0813">Transport</keyword>
<comment type="function">
    <text evidence="12">SNARE required for protein transport between the ER and the Golgi complex.</text>
</comment>
<dbReference type="Proteomes" id="UP000799302">
    <property type="component" value="Unassembled WGS sequence"/>
</dbReference>
<keyword evidence="6 12" id="KW-0653">Protein transport</keyword>
<gene>
    <name evidence="16" type="ORF">BT63DRAFT_425960</name>
</gene>
<proteinExistence type="inferred from homology"/>
<evidence type="ECO:0000256" key="4">
    <source>
        <dbReference type="ARBA" id="ARBA00022692"/>
    </source>
</evidence>
<evidence type="ECO:0000256" key="13">
    <source>
        <dbReference type="SAM" id="Coils"/>
    </source>
</evidence>
<sequence length="236" mass="26789">MNSLYNNALRQGAAIRKDLDALASGSESSSALLGQVNASLTSFSRTIDDYNKLAKQELVPEKQTKAYERVKTFKSELGDYRDRMDRLKNEASERQATQARTDLFARRPHHAATPENPYANAGPSSSNPFGATALGASPLDTNRETHAFREQNFMQDTHRQLDNFLDYGSDVLSNLGQQRETLKNAQRRLYSVGTTLGISGDTIRMVERRAKQHKWIFWGGVIIFFLFCYFVIKWLR</sequence>
<dbReference type="PANTHER" id="PTHR21230">
    <property type="entry name" value="VESICLE TRANSPORT V-SNARE PROTEIN VTI1-RELATED"/>
    <property type="match status" value="1"/>
</dbReference>
<evidence type="ECO:0000256" key="9">
    <source>
        <dbReference type="ARBA" id="ARBA00023136"/>
    </source>
</evidence>
<evidence type="ECO:0000256" key="5">
    <source>
        <dbReference type="ARBA" id="ARBA00022892"/>
    </source>
</evidence>
<evidence type="ECO:0000256" key="14">
    <source>
        <dbReference type="SAM" id="MobiDB-lite"/>
    </source>
</evidence>
<dbReference type="PIRSF" id="PIRSF028865">
    <property type="entry name" value="Membrin-2"/>
    <property type="match status" value="1"/>
</dbReference>
<dbReference type="EMBL" id="MU004236">
    <property type="protein sequence ID" value="KAF2668675.1"/>
    <property type="molecule type" value="Genomic_DNA"/>
</dbReference>
<dbReference type="GO" id="GO:0015031">
    <property type="term" value="P:protein transport"/>
    <property type="evidence" value="ECO:0007669"/>
    <property type="project" value="UniProtKB-KW"/>
</dbReference>
<protein>
    <recommendedName>
        <fullName evidence="11 12">Protein transport protein BOS1</fullName>
    </recommendedName>
</protein>
<evidence type="ECO:0000256" key="7">
    <source>
        <dbReference type="ARBA" id="ARBA00022989"/>
    </source>
</evidence>
<evidence type="ECO:0000256" key="12">
    <source>
        <dbReference type="PIRNR" id="PIRNR028865"/>
    </source>
</evidence>
<dbReference type="CDD" id="cd15863">
    <property type="entry name" value="SNARE_GS27"/>
    <property type="match status" value="1"/>
</dbReference>
<comment type="similarity">
    <text evidence="10 12">Belongs to the BOS1 family.</text>
</comment>
<dbReference type="GO" id="GO:0031201">
    <property type="term" value="C:SNARE complex"/>
    <property type="evidence" value="ECO:0007669"/>
    <property type="project" value="TreeGrafter"/>
</dbReference>